<dbReference type="SUPFAM" id="SSF64518">
    <property type="entry name" value="Phase 1 flagellin"/>
    <property type="match status" value="1"/>
</dbReference>
<keyword evidence="9" id="KW-0282">Flagellum</keyword>
<dbReference type="GO" id="GO:0009424">
    <property type="term" value="C:bacterial-type flagellum hook"/>
    <property type="evidence" value="ECO:0007669"/>
    <property type="project" value="InterPro"/>
</dbReference>
<protein>
    <submittedName>
        <fullName evidence="9">Flagellar hook-associated protein 1</fullName>
    </submittedName>
</protein>
<organism evidence="9">
    <name type="scientific">mine drainage metagenome</name>
    <dbReference type="NCBI Taxonomy" id="410659"/>
    <lineage>
        <taxon>unclassified sequences</taxon>
        <taxon>metagenomes</taxon>
        <taxon>ecological metagenomes</taxon>
    </lineage>
</organism>
<comment type="caution">
    <text evidence="9">The sequence shown here is derived from an EMBL/GenBank/DDBJ whole genome shotgun (WGS) entry which is preliminary data.</text>
</comment>
<keyword evidence="9" id="KW-0966">Cell projection</keyword>
<evidence type="ECO:0000256" key="5">
    <source>
        <dbReference type="ARBA" id="ARBA00023143"/>
    </source>
</evidence>
<evidence type="ECO:0000256" key="4">
    <source>
        <dbReference type="ARBA" id="ARBA00022525"/>
    </source>
</evidence>
<reference evidence="9" key="1">
    <citation type="submission" date="2016-10" db="EMBL/GenBank/DDBJ databases">
        <title>Sequence of Gallionella enrichment culture.</title>
        <authorList>
            <person name="Poehlein A."/>
            <person name="Muehling M."/>
            <person name="Daniel R."/>
        </authorList>
    </citation>
    <scope>NUCLEOTIDE SEQUENCE</scope>
</reference>
<evidence type="ECO:0000259" key="7">
    <source>
        <dbReference type="Pfam" id="PF06429"/>
    </source>
</evidence>
<feature type="domain" description="Flagellar basal-body/hook protein C-terminal" evidence="7">
    <location>
        <begin position="560"/>
        <end position="601"/>
    </location>
</feature>
<dbReference type="GO" id="GO:0005576">
    <property type="term" value="C:extracellular region"/>
    <property type="evidence" value="ECO:0007669"/>
    <property type="project" value="UniProtKB-SubCell"/>
</dbReference>
<dbReference type="InterPro" id="IPR002371">
    <property type="entry name" value="FlgK"/>
</dbReference>
<feature type="domain" description="Flagellar basal body rod protein N-terminal" evidence="6">
    <location>
        <begin position="19"/>
        <end position="37"/>
    </location>
</feature>
<dbReference type="InterPro" id="IPR010930">
    <property type="entry name" value="Flg_bb/hook_C_dom"/>
</dbReference>
<evidence type="ECO:0000256" key="3">
    <source>
        <dbReference type="ARBA" id="ARBA00009677"/>
    </source>
</evidence>
<name>A0A1J5RPH8_9ZZZZ</name>
<keyword evidence="4" id="KW-0964">Secreted</keyword>
<dbReference type="GO" id="GO:0005198">
    <property type="term" value="F:structural molecule activity"/>
    <property type="evidence" value="ECO:0007669"/>
    <property type="project" value="InterPro"/>
</dbReference>
<proteinExistence type="inferred from homology"/>
<sequence>MSLNIALSSAVNSLLVIEQQMSVTSNNISNANTAGYTQETVQTQSVVTNGVVSGVVGEAASTYINTYLEQSIISNASSSAQASTYYSYYQTLAQAMGTISTSDSGGTDLASELSSLQTTLTSLSNSPEDTALKTKAISELSTLCDDLRTTSASIQEQRAQADQGVSSAVNDANSQLQTIATLNSQIVQAQATGESTAALQDSRYQALQNLSSDLGVSYYISSNGAMQVYTTDGTPLLTGATPNTISHAAASTMDSSISYTAGASTGISGITVNGKDITSDITTGKIAALVKMRDTDLVNAQSELDNLASSVASTLNATSNLGTSVTAPQTLTGESSSAFSSSSAVTVAAGTTVRIALLDSSGNATSHIDVSLAGDTTVGAIVNSINTAISGASMGMTCSLSSSGQLVLSSSSSSYGVGITTLSGSISGTASSTATDFSNYFQMNDLLVSTDASKTISAETITVRSDILSTPAYLASGVLSSAATIGSPAVTSGDGSIAGDLASDLTSNQSLSASGYLSAITTSFSSYAASIVSDISQRNTNASSTATTATSALTTLQTTFSSQSGVNTDEQTAALTELQNLYQASAKVVSTVQTMFQALLTAVNG</sequence>
<comment type="similarity">
    <text evidence="3">Belongs to the flagella basal body rod proteins family.</text>
</comment>
<dbReference type="PANTHER" id="PTHR30033">
    <property type="entry name" value="FLAGELLAR HOOK-ASSOCIATED PROTEIN 1"/>
    <property type="match status" value="1"/>
</dbReference>
<gene>
    <name evidence="9" type="primary">flgK_6</name>
    <name evidence="9" type="ORF">GALL_242300</name>
</gene>
<evidence type="ECO:0000259" key="8">
    <source>
        <dbReference type="Pfam" id="PF22638"/>
    </source>
</evidence>
<dbReference type="Pfam" id="PF22638">
    <property type="entry name" value="FlgK_D1"/>
    <property type="match status" value="1"/>
</dbReference>
<dbReference type="InterPro" id="IPR053927">
    <property type="entry name" value="FlgK_helical"/>
</dbReference>
<dbReference type="PANTHER" id="PTHR30033:SF1">
    <property type="entry name" value="FLAGELLAR HOOK-ASSOCIATED PROTEIN 1"/>
    <property type="match status" value="1"/>
</dbReference>
<keyword evidence="9" id="KW-0969">Cilium</keyword>
<accession>A0A1J5RPH8</accession>
<evidence type="ECO:0000256" key="2">
    <source>
        <dbReference type="ARBA" id="ARBA00004613"/>
    </source>
</evidence>
<dbReference type="AlphaFoldDB" id="A0A1J5RPH8"/>
<dbReference type="InterPro" id="IPR001444">
    <property type="entry name" value="Flag_bb_rod_N"/>
</dbReference>
<comment type="subcellular location">
    <subcellularLocation>
        <location evidence="1">Bacterial flagellum</location>
    </subcellularLocation>
    <subcellularLocation>
        <location evidence="2">Secreted</location>
    </subcellularLocation>
</comment>
<keyword evidence="5" id="KW-0975">Bacterial flagellum</keyword>
<feature type="domain" description="Flagellar hook-associated protein FlgK helical" evidence="8">
    <location>
        <begin position="103"/>
        <end position="325"/>
    </location>
</feature>
<evidence type="ECO:0000256" key="1">
    <source>
        <dbReference type="ARBA" id="ARBA00004365"/>
    </source>
</evidence>
<dbReference type="NCBIfam" id="TIGR02492">
    <property type="entry name" value="flgK_ends"/>
    <property type="match status" value="1"/>
</dbReference>
<evidence type="ECO:0000259" key="6">
    <source>
        <dbReference type="Pfam" id="PF00460"/>
    </source>
</evidence>
<dbReference type="GO" id="GO:0044780">
    <property type="term" value="P:bacterial-type flagellum assembly"/>
    <property type="evidence" value="ECO:0007669"/>
    <property type="project" value="InterPro"/>
</dbReference>
<evidence type="ECO:0000313" key="9">
    <source>
        <dbReference type="EMBL" id="OIQ93847.1"/>
    </source>
</evidence>
<dbReference type="Pfam" id="PF06429">
    <property type="entry name" value="Flg_bbr_C"/>
    <property type="match status" value="1"/>
</dbReference>
<dbReference type="Pfam" id="PF00460">
    <property type="entry name" value="Flg_bb_rod"/>
    <property type="match status" value="1"/>
</dbReference>
<dbReference type="EMBL" id="MLJW01000199">
    <property type="protein sequence ID" value="OIQ93847.1"/>
    <property type="molecule type" value="Genomic_DNA"/>
</dbReference>